<feature type="binding site" evidence="9 11">
    <location>
        <position position="321"/>
    </location>
    <ligand>
        <name>Mg(2+)</name>
        <dbReference type="ChEBI" id="CHEBI:18420"/>
    </ligand>
</feature>
<feature type="binding site" evidence="9">
    <location>
        <position position="172"/>
    </location>
    <ligand>
        <name>(2R)-2-phosphoglycerate</name>
        <dbReference type="ChEBI" id="CHEBI:58289"/>
    </ligand>
</feature>
<keyword evidence="9 11" id="KW-0479">Metal-binding</keyword>
<evidence type="ECO:0000256" key="10">
    <source>
        <dbReference type="PIRSR" id="PIRSR001400-1"/>
    </source>
</evidence>
<evidence type="ECO:0000259" key="13">
    <source>
        <dbReference type="SMART" id="SM01193"/>
    </source>
</evidence>
<dbReference type="PANTHER" id="PTHR11902:SF1">
    <property type="entry name" value="ENOLASE"/>
    <property type="match status" value="1"/>
</dbReference>
<dbReference type="SMART" id="SM01193">
    <property type="entry name" value="Enolase_N"/>
    <property type="match status" value="1"/>
</dbReference>
<protein>
    <recommendedName>
        <fullName evidence="4 9">Enolase</fullName>
        <ecNumber evidence="3 9">4.2.1.11</ecNumber>
    </recommendedName>
    <alternativeName>
        <fullName evidence="9">2-phospho-D-glycerate hydro-lyase</fullName>
    </alternativeName>
    <alternativeName>
        <fullName evidence="9">2-phosphoglycerate dehydratase</fullName>
    </alternativeName>
</protein>
<keyword evidence="6 9" id="KW-0460">Magnesium</keyword>
<evidence type="ECO:0000256" key="9">
    <source>
        <dbReference type="HAMAP-Rule" id="MF_00318"/>
    </source>
</evidence>
<feature type="binding site" evidence="9">
    <location>
        <position position="397"/>
    </location>
    <ligand>
        <name>(2R)-2-phosphoglycerate</name>
        <dbReference type="ChEBI" id="CHEBI:58289"/>
    </ligand>
</feature>
<dbReference type="SFLD" id="SFLDS00001">
    <property type="entry name" value="Enolase"/>
    <property type="match status" value="1"/>
</dbReference>
<dbReference type="GO" id="GO:0009986">
    <property type="term" value="C:cell surface"/>
    <property type="evidence" value="ECO:0007669"/>
    <property type="project" value="UniProtKB-SubCell"/>
</dbReference>
<comment type="similarity">
    <text evidence="2 9">Belongs to the enolase family.</text>
</comment>
<proteinExistence type="inferred from homology"/>
<dbReference type="GO" id="GO:0000287">
    <property type="term" value="F:magnesium ion binding"/>
    <property type="evidence" value="ECO:0007669"/>
    <property type="project" value="UniProtKB-UniRule"/>
</dbReference>
<name>A0A1F7L0F9_9BACT</name>
<gene>
    <name evidence="9" type="primary">eno</name>
    <name evidence="14" type="ORF">A3K52_02380</name>
</gene>
<dbReference type="InterPro" id="IPR000941">
    <property type="entry name" value="Enolase"/>
</dbReference>
<evidence type="ECO:0000259" key="12">
    <source>
        <dbReference type="SMART" id="SM01192"/>
    </source>
</evidence>
<dbReference type="GO" id="GO:0000015">
    <property type="term" value="C:phosphopyruvate hydratase complex"/>
    <property type="evidence" value="ECO:0007669"/>
    <property type="project" value="InterPro"/>
</dbReference>
<comment type="cofactor">
    <cofactor evidence="11">
        <name>Mg(2+)</name>
        <dbReference type="ChEBI" id="CHEBI:18420"/>
    </cofactor>
    <text evidence="11">Mg(2+) is required for catalysis and for stabilizing the dimer.</text>
</comment>
<evidence type="ECO:0000256" key="1">
    <source>
        <dbReference type="ARBA" id="ARBA00005031"/>
    </source>
</evidence>
<dbReference type="UniPathway" id="UPA00109">
    <property type="reaction ID" value="UER00187"/>
</dbReference>
<dbReference type="SUPFAM" id="SSF54826">
    <property type="entry name" value="Enolase N-terminal domain-like"/>
    <property type="match status" value="1"/>
</dbReference>
<dbReference type="GO" id="GO:0004634">
    <property type="term" value="F:phosphopyruvate hydratase activity"/>
    <property type="evidence" value="ECO:0007669"/>
    <property type="project" value="UniProtKB-UniRule"/>
</dbReference>
<comment type="subcellular location">
    <subcellularLocation>
        <location evidence="9">Cytoplasm</location>
    </subcellularLocation>
    <subcellularLocation>
        <location evidence="9">Secreted</location>
    </subcellularLocation>
    <subcellularLocation>
        <location evidence="9">Cell surface</location>
    </subcellularLocation>
    <text evidence="9">Fractions of enolase are present in both the cytoplasm and on the cell surface.</text>
</comment>
<feature type="binding site" evidence="9">
    <location>
        <position position="346"/>
    </location>
    <ligand>
        <name>(2R)-2-phosphoglycerate</name>
        <dbReference type="ChEBI" id="CHEBI:58289"/>
    </ligand>
</feature>
<sequence>MSTIKNIHAYEIIDSKGNPTIEARLTLDNDSYVITSVPGAIFQSTKEAVDLRDEDPNRFTGMGVSHAVSYVNDLIAPKIKGASVHKQLEIDMWLSQADGTRNKSRLGVNTILTVSQLLVKAAALSEQAPLFKYINKLYQSIYKEEIPLEKIPTPIFNTINGGAHANSTIDFQEFQIIPSSSFTFGTAYQKAVEIFFELKKVLEYRNATTAVGEEGGFSPNLTTNLDALEILTETITQKKMRCGLDIFLGIDMAASHYYKNGQYLIKDKNHPLNKNEYIDFLSSVIQNYSILALEDPFAEDDWDSWKKFSGHISSNIYVIGDENIRMSKDRLGYVIRENACTSFLIKPNQIGTITEVLELVNIARRSNLTYIVAARSSETNDSFIADLAVGIQSEFVKFGAPTRGERVSKYNRLWQIERDELGK</sequence>
<keyword evidence="5 9" id="KW-0964">Secreted</keyword>
<dbReference type="PANTHER" id="PTHR11902">
    <property type="entry name" value="ENOLASE"/>
    <property type="match status" value="1"/>
</dbReference>
<reference evidence="14 15" key="1">
    <citation type="journal article" date="2016" name="Nat. Commun.">
        <title>Thousands of microbial genomes shed light on interconnected biogeochemical processes in an aquifer system.</title>
        <authorList>
            <person name="Anantharaman K."/>
            <person name="Brown C.T."/>
            <person name="Hug L.A."/>
            <person name="Sharon I."/>
            <person name="Castelle C.J."/>
            <person name="Probst A.J."/>
            <person name="Thomas B.C."/>
            <person name="Singh A."/>
            <person name="Wilkins M.J."/>
            <person name="Karaoz U."/>
            <person name="Brodie E.L."/>
            <person name="Williams K.H."/>
            <person name="Hubbard S.S."/>
            <person name="Banfield J.F."/>
        </authorList>
    </citation>
    <scope>NUCLEOTIDE SEQUENCE [LARGE SCALE GENOMIC DNA]</scope>
</reference>
<dbReference type="EMBL" id="MGBR01000001">
    <property type="protein sequence ID" value="OGK73613.1"/>
    <property type="molecule type" value="Genomic_DNA"/>
</dbReference>
<dbReference type="Proteomes" id="UP000177050">
    <property type="component" value="Unassembled WGS sequence"/>
</dbReference>
<dbReference type="HAMAP" id="MF_00318">
    <property type="entry name" value="Enolase"/>
    <property type="match status" value="1"/>
</dbReference>
<dbReference type="AlphaFoldDB" id="A0A1F7L0F9"/>
<evidence type="ECO:0000256" key="2">
    <source>
        <dbReference type="ARBA" id="ARBA00009604"/>
    </source>
</evidence>
<dbReference type="InterPro" id="IPR020811">
    <property type="entry name" value="Enolase_N"/>
</dbReference>
<dbReference type="GO" id="GO:0006096">
    <property type="term" value="P:glycolytic process"/>
    <property type="evidence" value="ECO:0007669"/>
    <property type="project" value="UniProtKB-UniRule"/>
</dbReference>
<dbReference type="SUPFAM" id="SSF51604">
    <property type="entry name" value="Enolase C-terminal domain-like"/>
    <property type="match status" value="1"/>
</dbReference>
<organism evidence="14 15">
    <name type="scientific">Candidatus Roizmanbacteria bacterium RIFOXYD1_FULL_38_12</name>
    <dbReference type="NCBI Taxonomy" id="1802093"/>
    <lineage>
        <taxon>Bacteria</taxon>
        <taxon>Candidatus Roizmaniibacteriota</taxon>
    </lineage>
</organism>
<comment type="catalytic activity">
    <reaction evidence="9">
        <text>(2R)-2-phosphoglycerate = phosphoenolpyruvate + H2O</text>
        <dbReference type="Rhea" id="RHEA:10164"/>
        <dbReference type="ChEBI" id="CHEBI:15377"/>
        <dbReference type="ChEBI" id="CHEBI:58289"/>
        <dbReference type="ChEBI" id="CHEBI:58702"/>
        <dbReference type="EC" id="4.2.1.11"/>
    </reaction>
</comment>
<feature type="active site" description="Proton acceptor" evidence="9 10">
    <location>
        <position position="346"/>
    </location>
</feature>
<evidence type="ECO:0000256" key="11">
    <source>
        <dbReference type="PIRSR" id="PIRSR001400-3"/>
    </source>
</evidence>
<feature type="binding site" evidence="9">
    <location>
        <position position="376"/>
    </location>
    <ligand>
        <name>(2R)-2-phosphoglycerate</name>
        <dbReference type="ChEBI" id="CHEBI:58289"/>
    </ligand>
</feature>
<dbReference type="InterPro" id="IPR029017">
    <property type="entry name" value="Enolase-like_N"/>
</dbReference>
<dbReference type="InterPro" id="IPR020810">
    <property type="entry name" value="Enolase_C"/>
</dbReference>
<dbReference type="Gene3D" id="3.30.390.10">
    <property type="entry name" value="Enolase-like, N-terminal domain"/>
    <property type="match status" value="1"/>
</dbReference>
<dbReference type="InterPro" id="IPR036849">
    <property type="entry name" value="Enolase-like_C_sf"/>
</dbReference>
<comment type="function">
    <text evidence="9">Catalyzes the reversible conversion of 2-phosphoglycerate (2-PG) into phosphoenolpyruvate (PEP). It is essential for the degradation of carbohydrates via glycolysis.</text>
</comment>
<evidence type="ECO:0000313" key="14">
    <source>
        <dbReference type="EMBL" id="OGK73613.1"/>
    </source>
</evidence>
<evidence type="ECO:0000313" key="15">
    <source>
        <dbReference type="Proteomes" id="UP000177050"/>
    </source>
</evidence>
<feature type="binding site" evidence="9 11">
    <location>
        <position position="251"/>
    </location>
    <ligand>
        <name>Mg(2+)</name>
        <dbReference type="ChEBI" id="CHEBI:18420"/>
    </ligand>
</feature>
<comment type="cofactor">
    <cofactor evidence="9">
        <name>Mg(2+)</name>
        <dbReference type="ChEBI" id="CHEBI:18420"/>
    </cofactor>
    <text evidence="9">Binds a second Mg(2+) ion via substrate during catalysis.</text>
</comment>
<comment type="caution">
    <text evidence="14">The sequence shown here is derived from an EMBL/GenBank/DDBJ whole genome shotgun (WGS) entry which is preliminary data.</text>
</comment>
<dbReference type="PRINTS" id="PR00148">
    <property type="entry name" value="ENOLASE"/>
</dbReference>
<keyword evidence="14" id="KW-0670">Pyruvate</keyword>
<dbReference type="EC" id="4.2.1.11" evidence="3 9"/>
<feature type="domain" description="Enolase N-terminal" evidence="13">
    <location>
        <begin position="4"/>
        <end position="134"/>
    </location>
</feature>
<evidence type="ECO:0000256" key="6">
    <source>
        <dbReference type="ARBA" id="ARBA00022842"/>
    </source>
</evidence>
<dbReference type="Pfam" id="PF03952">
    <property type="entry name" value="Enolase_N"/>
    <property type="match status" value="1"/>
</dbReference>
<keyword evidence="7 9" id="KW-0324">Glycolysis</keyword>
<evidence type="ECO:0000256" key="3">
    <source>
        <dbReference type="ARBA" id="ARBA00012058"/>
    </source>
</evidence>
<feature type="active site" description="Proton donor" evidence="9 10">
    <location>
        <position position="214"/>
    </location>
</feature>
<dbReference type="Gene3D" id="3.20.20.120">
    <property type="entry name" value="Enolase-like C-terminal domain"/>
    <property type="match status" value="1"/>
</dbReference>
<comment type="pathway">
    <text evidence="1 9">Carbohydrate degradation; glycolysis; pyruvate from D-glyceraldehyde 3-phosphate: step 4/5.</text>
</comment>
<dbReference type="SMART" id="SM01192">
    <property type="entry name" value="Enolase_C"/>
    <property type="match status" value="1"/>
</dbReference>
<dbReference type="GO" id="GO:0005576">
    <property type="term" value="C:extracellular region"/>
    <property type="evidence" value="ECO:0007669"/>
    <property type="project" value="UniProtKB-SubCell"/>
</dbReference>
<evidence type="ECO:0000256" key="8">
    <source>
        <dbReference type="ARBA" id="ARBA00023239"/>
    </source>
</evidence>
<feature type="binding site" evidence="9 11">
    <location>
        <position position="294"/>
    </location>
    <ligand>
        <name>Mg(2+)</name>
        <dbReference type="ChEBI" id="CHEBI:18420"/>
    </ligand>
</feature>
<dbReference type="PIRSF" id="PIRSF001400">
    <property type="entry name" value="Enolase"/>
    <property type="match status" value="1"/>
</dbReference>
<dbReference type="SFLD" id="SFLDG00178">
    <property type="entry name" value="enolase"/>
    <property type="match status" value="1"/>
</dbReference>
<feature type="binding site" evidence="9">
    <location>
        <position position="375"/>
    </location>
    <ligand>
        <name>(2R)-2-phosphoglycerate</name>
        <dbReference type="ChEBI" id="CHEBI:58289"/>
    </ligand>
</feature>
<evidence type="ECO:0000256" key="7">
    <source>
        <dbReference type="ARBA" id="ARBA00023152"/>
    </source>
</evidence>
<evidence type="ECO:0000256" key="4">
    <source>
        <dbReference type="ARBA" id="ARBA00017068"/>
    </source>
</evidence>
<dbReference type="Pfam" id="PF00113">
    <property type="entry name" value="Enolase_C"/>
    <property type="match status" value="1"/>
</dbReference>
<keyword evidence="8 9" id="KW-0456">Lyase</keyword>
<feature type="domain" description="Enolase C-terminal TIM barrel" evidence="12">
    <location>
        <begin position="148"/>
        <end position="423"/>
    </location>
</feature>
<keyword evidence="9" id="KW-0963">Cytoplasm</keyword>
<evidence type="ECO:0000256" key="5">
    <source>
        <dbReference type="ARBA" id="ARBA00022525"/>
    </source>
</evidence>
<accession>A0A1F7L0F9</accession>